<comment type="caution">
    <text evidence="6">The sequence shown here is derived from an EMBL/GenBank/DDBJ whole genome shotgun (WGS) entry which is preliminary data.</text>
</comment>
<dbReference type="Gene3D" id="3.40.30.10">
    <property type="entry name" value="Glutaredoxin"/>
    <property type="match status" value="1"/>
</dbReference>
<sequence>MDPLEQEEFYNLKANDFQGNEVEFSYFRGSPLLIANVASTCGLAKNNYESFADLFVMYYKKGLRVLLFPCSQYLGQEYEDLSKIYEFISRFSDKFILFDKVAVFGKDIHPVFAHLVKYSSGFCGSFIKWNFTKFLINEDGIIIKRYGPNELVTCGDKYMTKLFKNAEVDMNNNVVEQKYTHNPYECSDSDSEVL</sequence>
<reference evidence="6 7" key="1">
    <citation type="journal article" date="2020" name="Genome Biol. Evol.">
        <title>Comparative genomics of strictly vertically transmitted, feminizing microsporidia endosymbionts of amphipod crustaceans.</title>
        <authorList>
            <person name="Cormier A."/>
            <person name="Chebbi M.A."/>
            <person name="Giraud I."/>
            <person name="Wattier R."/>
            <person name="Teixeira M."/>
            <person name="Gilbert C."/>
            <person name="Rigaud T."/>
            <person name="Cordaux R."/>
        </authorList>
    </citation>
    <scope>NUCLEOTIDE SEQUENCE [LARGE SCALE GENOMIC DNA]</scope>
    <source>
        <strain evidence="6 7">Ou3-Ou53</strain>
    </source>
</reference>
<organism evidence="6 7">
    <name type="scientific">Nosema granulosis</name>
    <dbReference type="NCBI Taxonomy" id="83296"/>
    <lineage>
        <taxon>Eukaryota</taxon>
        <taxon>Fungi</taxon>
        <taxon>Fungi incertae sedis</taxon>
        <taxon>Microsporidia</taxon>
        <taxon>Nosematidae</taxon>
        <taxon>Nosema</taxon>
    </lineage>
</organism>
<dbReference type="GO" id="GO:0006979">
    <property type="term" value="P:response to oxidative stress"/>
    <property type="evidence" value="ECO:0007669"/>
    <property type="project" value="InterPro"/>
</dbReference>
<protein>
    <recommendedName>
        <fullName evidence="5">Glutathione peroxidase</fullName>
    </recommendedName>
</protein>
<dbReference type="PANTHER" id="PTHR11592">
    <property type="entry name" value="GLUTATHIONE PEROXIDASE"/>
    <property type="match status" value="1"/>
</dbReference>
<dbReference type="AlphaFoldDB" id="A0A9P6GY13"/>
<evidence type="ECO:0000313" key="6">
    <source>
        <dbReference type="EMBL" id="KAF9762218.1"/>
    </source>
</evidence>
<accession>A0A9P6GY13</accession>
<dbReference type="EMBL" id="SBJO01000199">
    <property type="protein sequence ID" value="KAF9762218.1"/>
    <property type="molecule type" value="Genomic_DNA"/>
</dbReference>
<evidence type="ECO:0000313" key="7">
    <source>
        <dbReference type="Proteomes" id="UP000740883"/>
    </source>
</evidence>
<dbReference type="InterPro" id="IPR029759">
    <property type="entry name" value="GPX_AS"/>
</dbReference>
<keyword evidence="3 5" id="KW-0560">Oxidoreductase</keyword>
<evidence type="ECO:0000256" key="2">
    <source>
        <dbReference type="ARBA" id="ARBA00022559"/>
    </source>
</evidence>
<dbReference type="Proteomes" id="UP000740883">
    <property type="component" value="Unassembled WGS sequence"/>
</dbReference>
<evidence type="ECO:0000256" key="5">
    <source>
        <dbReference type="RuleBase" id="RU000499"/>
    </source>
</evidence>
<dbReference type="InterPro" id="IPR036249">
    <property type="entry name" value="Thioredoxin-like_sf"/>
</dbReference>
<name>A0A9P6GY13_9MICR</name>
<dbReference type="GO" id="GO:0140824">
    <property type="term" value="F:thioredoxin-dependent peroxiredoxin activity"/>
    <property type="evidence" value="ECO:0007669"/>
    <property type="project" value="UniProtKB-EC"/>
</dbReference>
<dbReference type="PANTHER" id="PTHR11592:SF78">
    <property type="entry name" value="GLUTATHIONE PEROXIDASE"/>
    <property type="match status" value="1"/>
</dbReference>
<comment type="catalytic activity">
    <reaction evidence="4">
        <text>a hydroperoxide + [thioredoxin]-dithiol = an alcohol + [thioredoxin]-disulfide + H2O</text>
        <dbReference type="Rhea" id="RHEA:62620"/>
        <dbReference type="Rhea" id="RHEA-COMP:10698"/>
        <dbReference type="Rhea" id="RHEA-COMP:10700"/>
        <dbReference type="ChEBI" id="CHEBI:15377"/>
        <dbReference type="ChEBI" id="CHEBI:29950"/>
        <dbReference type="ChEBI" id="CHEBI:30879"/>
        <dbReference type="ChEBI" id="CHEBI:35924"/>
        <dbReference type="ChEBI" id="CHEBI:50058"/>
        <dbReference type="EC" id="1.11.1.24"/>
    </reaction>
</comment>
<comment type="similarity">
    <text evidence="1 5">Belongs to the glutathione peroxidase family.</text>
</comment>
<keyword evidence="2 5" id="KW-0575">Peroxidase</keyword>
<dbReference type="OrthoDB" id="446890at2759"/>
<gene>
    <name evidence="6" type="ORF">NGRA_2164</name>
</gene>
<keyword evidence="7" id="KW-1185">Reference proteome</keyword>
<dbReference type="CDD" id="cd00340">
    <property type="entry name" value="GSH_Peroxidase"/>
    <property type="match status" value="1"/>
</dbReference>
<dbReference type="Pfam" id="PF00255">
    <property type="entry name" value="GSHPx"/>
    <property type="match status" value="1"/>
</dbReference>
<proteinExistence type="inferred from homology"/>
<dbReference type="SUPFAM" id="SSF52833">
    <property type="entry name" value="Thioredoxin-like"/>
    <property type="match status" value="1"/>
</dbReference>
<dbReference type="PROSITE" id="PS51355">
    <property type="entry name" value="GLUTATHIONE_PEROXID_3"/>
    <property type="match status" value="1"/>
</dbReference>
<evidence type="ECO:0000256" key="1">
    <source>
        <dbReference type="ARBA" id="ARBA00006926"/>
    </source>
</evidence>
<dbReference type="PRINTS" id="PR01011">
    <property type="entry name" value="GLUTPROXDASE"/>
</dbReference>
<evidence type="ECO:0000256" key="3">
    <source>
        <dbReference type="ARBA" id="ARBA00023002"/>
    </source>
</evidence>
<evidence type="ECO:0000256" key="4">
    <source>
        <dbReference type="ARBA" id="ARBA00049091"/>
    </source>
</evidence>
<dbReference type="PROSITE" id="PS00460">
    <property type="entry name" value="GLUTATHIONE_PEROXID_1"/>
    <property type="match status" value="1"/>
</dbReference>
<dbReference type="InterPro" id="IPR000889">
    <property type="entry name" value="Glutathione_peroxidase"/>
</dbReference>